<name>A0A8C1VCE2_CYPCA</name>
<dbReference type="Gene3D" id="2.60.40.10">
    <property type="entry name" value="Immunoglobulins"/>
    <property type="match status" value="3"/>
</dbReference>
<dbReference type="InterPro" id="IPR003599">
    <property type="entry name" value="Ig_sub"/>
</dbReference>
<dbReference type="PROSITE" id="PS01354">
    <property type="entry name" value="HEMATOPO_REC_L_F3"/>
    <property type="match status" value="1"/>
</dbReference>
<dbReference type="Pfam" id="PF24031">
    <property type="entry name" value="FN3_IL27B_N"/>
    <property type="match status" value="1"/>
</dbReference>
<proteinExistence type="inferred from homology"/>
<dbReference type="GO" id="GO:0004896">
    <property type="term" value="F:cytokine receptor activity"/>
    <property type="evidence" value="ECO:0007669"/>
    <property type="project" value="InterPro"/>
</dbReference>
<keyword evidence="4" id="KW-0325">Glycoprotein</keyword>
<accession>A0A8C1VCE2</accession>
<dbReference type="SUPFAM" id="SSF49265">
    <property type="entry name" value="Fibronectin type III"/>
    <property type="match status" value="2"/>
</dbReference>
<dbReference type="InterPro" id="IPR003530">
    <property type="entry name" value="Hematopoietin_rcpt_L_F3_CS"/>
</dbReference>
<evidence type="ECO:0000256" key="1">
    <source>
        <dbReference type="ARBA" id="ARBA00010890"/>
    </source>
</evidence>
<dbReference type="PANTHER" id="PTHR48483">
    <property type="entry name" value="INTERLEUKIN-27 SUBUNIT BETA"/>
    <property type="match status" value="1"/>
</dbReference>
<evidence type="ECO:0000256" key="4">
    <source>
        <dbReference type="ARBA" id="ARBA00023180"/>
    </source>
</evidence>
<dbReference type="InterPro" id="IPR053073">
    <property type="entry name" value="IL11/IL27_subunit_beta"/>
</dbReference>
<dbReference type="PANTHER" id="PTHR48483:SF2">
    <property type="entry name" value="INTERLEUKIN-27 SUBUNIT BETA"/>
    <property type="match status" value="1"/>
</dbReference>
<dbReference type="SMART" id="SM00060">
    <property type="entry name" value="FN3"/>
    <property type="match status" value="1"/>
</dbReference>
<dbReference type="AlphaFoldDB" id="A0A8C1VCE2"/>
<evidence type="ECO:0000313" key="9">
    <source>
        <dbReference type="Ensembl" id="ENSCCRP00015047930.1"/>
    </source>
</evidence>
<dbReference type="SUPFAM" id="SSF48726">
    <property type="entry name" value="Immunoglobulin"/>
    <property type="match status" value="1"/>
</dbReference>
<dbReference type="GO" id="GO:0016020">
    <property type="term" value="C:membrane"/>
    <property type="evidence" value="ECO:0007669"/>
    <property type="project" value="InterPro"/>
</dbReference>
<dbReference type="CDD" id="cd00063">
    <property type="entry name" value="FN3"/>
    <property type="match status" value="1"/>
</dbReference>
<comment type="similarity">
    <text evidence="1">Belongs to the type I cytokine receptor family. Type 3 subfamily.</text>
</comment>
<dbReference type="SMART" id="SM00409">
    <property type="entry name" value="IG"/>
    <property type="match status" value="1"/>
</dbReference>
<evidence type="ECO:0000256" key="2">
    <source>
        <dbReference type="ARBA" id="ARBA00022729"/>
    </source>
</evidence>
<feature type="region of interest" description="Disordered" evidence="6">
    <location>
        <begin position="295"/>
        <end position="314"/>
    </location>
</feature>
<keyword evidence="3" id="KW-0677">Repeat</keyword>
<evidence type="ECO:0000256" key="5">
    <source>
        <dbReference type="ARBA" id="ARBA00023319"/>
    </source>
</evidence>
<dbReference type="InterPro" id="IPR007110">
    <property type="entry name" value="Ig-like_dom"/>
</dbReference>
<dbReference type="InterPro" id="IPR036116">
    <property type="entry name" value="FN3_sf"/>
</dbReference>
<protein>
    <submittedName>
        <fullName evidence="9">Interleukin-27 subunit beta-like</fullName>
    </submittedName>
</protein>
<dbReference type="PROSITE" id="PS50853">
    <property type="entry name" value="FN3"/>
    <property type="match status" value="1"/>
</dbReference>
<organism evidence="9 10">
    <name type="scientific">Cyprinus carpio</name>
    <name type="common">Common carp</name>
    <dbReference type="NCBI Taxonomy" id="7962"/>
    <lineage>
        <taxon>Eukaryota</taxon>
        <taxon>Metazoa</taxon>
        <taxon>Chordata</taxon>
        <taxon>Craniata</taxon>
        <taxon>Vertebrata</taxon>
        <taxon>Euteleostomi</taxon>
        <taxon>Actinopterygii</taxon>
        <taxon>Neopterygii</taxon>
        <taxon>Teleostei</taxon>
        <taxon>Ostariophysi</taxon>
        <taxon>Cypriniformes</taxon>
        <taxon>Cyprinidae</taxon>
        <taxon>Cyprininae</taxon>
        <taxon>Cyprinus</taxon>
    </lineage>
</organism>
<dbReference type="InterPro" id="IPR036179">
    <property type="entry name" value="Ig-like_dom_sf"/>
</dbReference>
<dbReference type="InterPro" id="IPR056621">
    <property type="entry name" value="FN3_IL27B_N"/>
</dbReference>
<dbReference type="Ensembl" id="ENSCCRT00015049536.1">
    <property type="protein sequence ID" value="ENSCCRP00015047930.1"/>
    <property type="gene ID" value="ENSCCRG00015019835.1"/>
</dbReference>
<keyword evidence="2" id="KW-0732">Signal</keyword>
<dbReference type="Pfam" id="PF00041">
    <property type="entry name" value="fn3"/>
    <property type="match status" value="1"/>
</dbReference>
<gene>
    <name evidence="9" type="primary">ebi3</name>
</gene>
<evidence type="ECO:0000259" key="7">
    <source>
        <dbReference type="PROSITE" id="PS50835"/>
    </source>
</evidence>
<reference evidence="9" key="1">
    <citation type="submission" date="2025-08" db="UniProtKB">
        <authorList>
            <consortium name="Ensembl"/>
        </authorList>
    </citation>
    <scope>IDENTIFICATION</scope>
</reference>
<dbReference type="PROSITE" id="PS50835">
    <property type="entry name" value="IG_LIKE"/>
    <property type="match status" value="1"/>
</dbReference>
<evidence type="ECO:0000259" key="8">
    <source>
        <dbReference type="PROSITE" id="PS50853"/>
    </source>
</evidence>
<keyword evidence="5" id="KW-0393">Immunoglobulin domain</keyword>
<dbReference type="InterPro" id="IPR003961">
    <property type="entry name" value="FN3_dom"/>
</dbReference>
<dbReference type="InterPro" id="IPR013783">
    <property type="entry name" value="Ig-like_fold"/>
</dbReference>
<sequence>ALFVQKIFLLSHAQTPLHTQTPTYTYTQRVGSVQACLFSSSPPSIDLFVAVGSSVKIPCSDGEEKGVEWRFNSSVLVSSSVLFIQNSSLKDQGIYTCHQPNGDLIQTVSLHLGYPPSTPDVHCWSPSYPKRAICSWTLTPDPILPTHYIATYRSFSDPLSSARQCQKWGEQDRQCALEQLEIFASEMTLINITAVNALGSTTRIWPIIFEQIVKPDPPVNVSVMVMPGRKLSVQWGPPPTWPDPVNFQLKYTVKFHWGKPETARTLGFYESNKMVLSGLVAGRTYYIQISAKDSLDDGQSSDWSEPISATVPFN</sequence>
<feature type="domain" description="Ig-like" evidence="7">
    <location>
        <begin position="16"/>
        <end position="109"/>
    </location>
</feature>
<feature type="domain" description="Fibronectin type-III" evidence="8">
    <location>
        <begin position="217"/>
        <end position="313"/>
    </location>
</feature>
<evidence type="ECO:0000256" key="3">
    <source>
        <dbReference type="ARBA" id="ARBA00022737"/>
    </source>
</evidence>
<evidence type="ECO:0000256" key="6">
    <source>
        <dbReference type="SAM" id="MobiDB-lite"/>
    </source>
</evidence>
<dbReference type="Proteomes" id="UP000694700">
    <property type="component" value="Unplaced"/>
</dbReference>
<evidence type="ECO:0000313" key="10">
    <source>
        <dbReference type="Proteomes" id="UP000694700"/>
    </source>
</evidence>